<evidence type="ECO:0000256" key="4">
    <source>
        <dbReference type="ARBA" id="ARBA00022475"/>
    </source>
</evidence>
<evidence type="ECO:0000256" key="2">
    <source>
        <dbReference type="ARBA" id="ARBA00006555"/>
    </source>
</evidence>
<dbReference type="GO" id="GO:0015891">
    <property type="term" value="P:siderophore transport"/>
    <property type="evidence" value="ECO:0007669"/>
    <property type="project" value="InterPro"/>
</dbReference>
<dbReference type="OrthoDB" id="9812355at2"/>
<gene>
    <name evidence="11" type="ORF">SAMN04488108_2386</name>
</gene>
<keyword evidence="3" id="KW-0813">Transport</keyword>
<organism evidence="11 12">
    <name type="scientific">Algoriphagus zhangzhouensis</name>
    <dbReference type="NCBI Taxonomy" id="1073327"/>
    <lineage>
        <taxon>Bacteria</taxon>
        <taxon>Pseudomonadati</taxon>
        <taxon>Bacteroidota</taxon>
        <taxon>Cytophagia</taxon>
        <taxon>Cytophagales</taxon>
        <taxon>Cyclobacteriaceae</taxon>
        <taxon>Algoriphagus</taxon>
    </lineage>
</organism>
<dbReference type="RefSeq" id="WP_073572030.1">
    <property type="nucleotide sequence ID" value="NZ_FRXN01000003.1"/>
</dbReference>
<keyword evidence="5" id="KW-0997">Cell inner membrane</keyword>
<dbReference type="EMBL" id="FRXN01000003">
    <property type="protein sequence ID" value="SHO62895.1"/>
    <property type="molecule type" value="Genomic_DNA"/>
</dbReference>
<keyword evidence="8" id="KW-1133">Transmembrane helix</keyword>
<dbReference type="AlphaFoldDB" id="A0A1M7ZDA9"/>
<proteinExistence type="inferred from homology"/>
<dbReference type="InterPro" id="IPR051045">
    <property type="entry name" value="TonB-dependent_transducer"/>
</dbReference>
<feature type="domain" description="TonB C-terminal" evidence="10">
    <location>
        <begin position="133"/>
        <end position="223"/>
    </location>
</feature>
<dbReference type="PANTHER" id="PTHR33446">
    <property type="entry name" value="PROTEIN TONB-RELATED"/>
    <property type="match status" value="1"/>
</dbReference>
<keyword evidence="9" id="KW-0472">Membrane</keyword>
<accession>A0A1M7ZDA9</accession>
<evidence type="ECO:0000313" key="12">
    <source>
        <dbReference type="Proteomes" id="UP000184609"/>
    </source>
</evidence>
<dbReference type="Pfam" id="PF03544">
    <property type="entry name" value="TonB_C"/>
    <property type="match status" value="1"/>
</dbReference>
<evidence type="ECO:0000256" key="7">
    <source>
        <dbReference type="ARBA" id="ARBA00022927"/>
    </source>
</evidence>
<keyword evidence="12" id="KW-1185">Reference proteome</keyword>
<name>A0A1M7ZDA9_9BACT</name>
<evidence type="ECO:0000256" key="5">
    <source>
        <dbReference type="ARBA" id="ARBA00022519"/>
    </source>
</evidence>
<dbReference type="NCBIfam" id="TIGR01352">
    <property type="entry name" value="tonB_Cterm"/>
    <property type="match status" value="1"/>
</dbReference>
<dbReference type="InterPro" id="IPR006260">
    <property type="entry name" value="TonB/TolA_C"/>
</dbReference>
<evidence type="ECO:0000313" key="11">
    <source>
        <dbReference type="EMBL" id="SHO62895.1"/>
    </source>
</evidence>
<dbReference type="InterPro" id="IPR037682">
    <property type="entry name" value="TonB_C"/>
</dbReference>
<dbReference type="Gene3D" id="3.30.1150.10">
    <property type="match status" value="1"/>
</dbReference>
<sequence length="223" mass="24954">METKKYPKADLKKWSGTLMNLGLATSIGISLVAFEWKSYSEGPLKEISASQQQWDDLDVPISIQAPPTKPIEVAPVIIQKPDEIEIDDMDFNIDVNTSETTEIPVVVLVDSPPIEEDPDEIVDFTEVQASFKGGMEAWYEYLRKNLKYPSQARRMGTEGTVLVRFVVNKDGSVQDVELLRTIGGGCDEEAMKVIQNSPAWNPGKMRGIPVRSRQVIPIKFKLN</sequence>
<dbReference type="GO" id="GO:0031992">
    <property type="term" value="F:energy transducer activity"/>
    <property type="evidence" value="ECO:0007669"/>
    <property type="project" value="InterPro"/>
</dbReference>
<evidence type="ECO:0000256" key="1">
    <source>
        <dbReference type="ARBA" id="ARBA00004383"/>
    </source>
</evidence>
<evidence type="ECO:0000259" key="10">
    <source>
        <dbReference type="PROSITE" id="PS52015"/>
    </source>
</evidence>
<dbReference type="SUPFAM" id="SSF74653">
    <property type="entry name" value="TolA/TonB C-terminal domain"/>
    <property type="match status" value="1"/>
</dbReference>
<dbReference type="Proteomes" id="UP000184609">
    <property type="component" value="Unassembled WGS sequence"/>
</dbReference>
<reference evidence="12" key="1">
    <citation type="submission" date="2016-12" db="EMBL/GenBank/DDBJ databases">
        <authorList>
            <person name="Varghese N."/>
            <person name="Submissions S."/>
        </authorList>
    </citation>
    <scope>NUCLEOTIDE SEQUENCE [LARGE SCALE GENOMIC DNA]</scope>
    <source>
        <strain evidence="12">DSM 25035</strain>
    </source>
</reference>
<dbReference type="InterPro" id="IPR003538">
    <property type="entry name" value="TonB"/>
</dbReference>
<dbReference type="PROSITE" id="PS52015">
    <property type="entry name" value="TONB_CTD"/>
    <property type="match status" value="1"/>
</dbReference>
<evidence type="ECO:0000256" key="3">
    <source>
        <dbReference type="ARBA" id="ARBA00022448"/>
    </source>
</evidence>
<keyword evidence="6" id="KW-0812">Transmembrane</keyword>
<dbReference type="PANTHER" id="PTHR33446:SF2">
    <property type="entry name" value="PROTEIN TONB"/>
    <property type="match status" value="1"/>
</dbReference>
<dbReference type="STRING" id="1073327.SAMN04488108_2386"/>
<dbReference type="GO" id="GO:0030288">
    <property type="term" value="C:outer membrane-bounded periplasmic space"/>
    <property type="evidence" value="ECO:0007669"/>
    <property type="project" value="InterPro"/>
</dbReference>
<comment type="subcellular location">
    <subcellularLocation>
        <location evidence="1">Cell inner membrane</location>
        <topology evidence="1">Single-pass membrane protein</topology>
        <orientation evidence="1">Periplasmic side</orientation>
    </subcellularLocation>
</comment>
<dbReference type="GO" id="GO:0098797">
    <property type="term" value="C:plasma membrane protein complex"/>
    <property type="evidence" value="ECO:0007669"/>
    <property type="project" value="TreeGrafter"/>
</dbReference>
<dbReference type="GO" id="GO:0055085">
    <property type="term" value="P:transmembrane transport"/>
    <property type="evidence" value="ECO:0007669"/>
    <property type="project" value="InterPro"/>
</dbReference>
<keyword evidence="4" id="KW-1003">Cell membrane</keyword>
<dbReference type="PRINTS" id="PR01374">
    <property type="entry name" value="TONBPROTEIN"/>
</dbReference>
<evidence type="ECO:0000256" key="6">
    <source>
        <dbReference type="ARBA" id="ARBA00022692"/>
    </source>
</evidence>
<evidence type="ECO:0000256" key="8">
    <source>
        <dbReference type="ARBA" id="ARBA00022989"/>
    </source>
</evidence>
<keyword evidence="7" id="KW-0653">Protein transport</keyword>
<evidence type="ECO:0000256" key="9">
    <source>
        <dbReference type="ARBA" id="ARBA00023136"/>
    </source>
</evidence>
<comment type="similarity">
    <text evidence="2">Belongs to the TonB family.</text>
</comment>
<dbReference type="GO" id="GO:0015031">
    <property type="term" value="P:protein transport"/>
    <property type="evidence" value="ECO:0007669"/>
    <property type="project" value="UniProtKB-KW"/>
</dbReference>
<protein>
    <submittedName>
        <fullName evidence="11">Protein TonB</fullName>
    </submittedName>
</protein>